<dbReference type="EMBL" id="FNVA01000008">
    <property type="protein sequence ID" value="SEG67126.1"/>
    <property type="molecule type" value="Genomic_DNA"/>
</dbReference>
<dbReference type="OrthoDB" id="428577at2"/>
<dbReference type="SUPFAM" id="SSF48230">
    <property type="entry name" value="Chondroitin AC/alginate lyase"/>
    <property type="match status" value="1"/>
</dbReference>
<evidence type="ECO:0000313" key="4">
    <source>
        <dbReference type="EMBL" id="SEG67126.1"/>
    </source>
</evidence>
<dbReference type="PROSITE" id="PS51318">
    <property type="entry name" value="TAT"/>
    <property type="match status" value="1"/>
</dbReference>
<keyword evidence="5" id="KW-1185">Reference proteome</keyword>
<evidence type="ECO:0000256" key="2">
    <source>
        <dbReference type="ARBA" id="ARBA00023239"/>
    </source>
</evidence>
<evidence type="ECO:0000313" key="5">
    <source>
        <dbReference type="Proteomes" id="UP000236728"/>
    </source>
</evidence>
<sequence length="399" mass="44951">MRRREFLAGGLAAAAVAGRSAWGSPRETPLVDAAAVDRGRVLKAAELYLREEPRTITSVSSPRSTGGAHDYFSEGDYWWPDEKNPDGPYVRRDGYSNPANFNAHRELLIRLSVQMPALTAAWVLTKNSVYAKHAAAHLRAWFVDEDTLMHPNLEHAQAIQGVTPGRGVGIIDTLHLVEVARAAMWLEHAGVMDAATQTAVREWFRQYTRWMMTSKNGQEERDAKNNHGTCWVAQVAAFAAYVGDIGWMEFCRTRYREHLIPEQVGADGRLPLELARTKPYSYSLFNMDVLATCCQVLSEGQRGEGDLWRFKTAQGQGIASVVAFMAPYIRDKAAWPFAKDVEYFDDLPVRQPSLLFAGLAYRDRAYVELWRRLNPDPVVAEIIRNFPVRQPVLWVSRVG</sequence>
<keyword evidence="2 4" id="KW-0456">Lyase</keyword>
<dbReference type="Proteomes" id="UP000236728">
    <property type="component" value="Unassembled WGS sequence"/>
</dbReference>
<dbReference type="InterPro" id="IPR008397">
    <property type="entry name" value="Alginate_lyase_dom"/>
</dbReference>
<dbReference type="InterPro" id="IPR008929">
    <property type="entry name" value="Chondroitin_lyas"/>
</dbReference>
<feature type="domain" description="Alginate lyase" evidence="3">
    <location>
        <begin position="56"/>
        <end position="335"/>
    </location>
</feature>
<evidence type="ECO:0000259" key="3">
    <source>
        <dbReference type="Pfam" id="PF05426"/>
    </source>
</evidence>
<gene>
    <name evidence="4" type="ORF">SAMN05421819_4192</name>
</gene>
<dbReference type="GO" id="GO:0016829">
    <property type="term" value="F:lyase activity"/>
    <property type="evidence" value="ECO:0007669"/>
    <property type="project" value="UniProtKB-KW"/>
</dbReference>
<organism evidence="4 5">
    <name type="scientific">Bryocella elongata</name>
    <dbReference type="NCBI Taxonomy" id="863522"/>
    <lineage>
        <taxon>Bacteria</taxon>
        <taxon>Pseudomonadati</taxon>
        <taxon>Acidobacteriota</taxon>
        <taxon>Terriglobia</taxon>
        <taxon>Terriglobales</taxon>
        <taxon>Acidobacteriaceae</taxon>
        <taxon>Bryocella</taxon>
    </lineage>
</organism>
<dbReference type="RefSeq" id="WP_103935029.1">
    <property type="nucleotide sequence ID" value="NZ_FNVA01000008.1"/>
</dbReference>
<dbReference type="GO" id="GO:0042597">
    <property type="term" value="C:periplasmic space"/>
    <property type="evidence" value="ECO:0007669"/>
    <property type="project" value="InterPro"/>
</dbReference>
<dbReference type="Pfam" id="PF05426">
    <property type="entry name" value="Alginate_lyase"/>
    <property type="match status" value="1"/>
</dbReference>
<protein>
    <submittedName>
        <fullName evidence="4">Alginate lyase</fullName>
    </submittedName>
</protein>
<accession>A0A1H6C435</accession>
<reference evidence="4 5" key="1">
    <citation type="submission" date="2016-10" db="EMBL/GenBank/DDBJ databases">
        <authorList>
            <person name="de Groot N.N."/>
        </authorList>
    </citation>
    <scope>NUCLEOTIDE SEQUENCE [LARGE SCALE GENOMIC DNA]</scope>
    <source>
        <strain evidence="4 5">DSM 22489</strain>
    </source>
</reference>
<dbReference type="Gene3D" id="1.50.10.100">
    <property type="entry name" value="Chondroitin AC/alginate lyase"/>
    <property type="match status" value="1"/>
</dbReference>
<name>A0A1H6C435_9BACT</name>
<evidence type="ECO:0000256" key="1">
    <source>
        <dbReference type="ARBA" id="ARBA00022729"/>
    </source>
</evidence>
<keyword evidence="1" id="KW-0732">Signal</keyword>
<dbReference type="AlphaFoldDB" id="A0A1H6C435"/>
<proteinExistence type="predicted"/>
<dbReference type="InterPro" id="IPR006311">
    <property type="entry name" value="TAT_signal"/>
</dbReference>